<feature type="transmembrane region" description="Helical" evidence="1">
    <location>
        <begin position="40"/>
        <end position="60"/>
    </location>
</feature>
<keyword evidence="1" id="KW-0812">Transmembrane</keyword>
<evidence type="ECO:0000313" key="2">
    <source>
        <dbReference type="EMBL" id="RDI98333.1"/>
    </source>
</evidence>
<gene>
    <name evidence="2" type="ORF">DVT68_13150</name>
</gene>
<name>A0A370K6S6_9GAMM</name>
<evidence type="ECO:0008006" key="4">
    <source>
        <dbReference type="Google" id="ProtNLM"/>
    </source>
</evidence>
<dbReference type="EMBL" id="QQSY01000003">
    <property type="protein sequence ID" value="RDI98333.1"/>
    <property type="molecule type" value="Genomic_DNA"/>
</dbReference>
<keyword evidence="1" id="KW-1133">Transmembrane helix</keyword>
<proteinExistence type="predicted"/>
<dbReference type="Proteomes" id="UP000254711">
    <property type="component" value="Unassembled WGS sequence"/>
</dbReference>
<feature type="transmembrane region" description="Helical" evidence="1">
    <location>
        <begin position="208"/>
        <end position="229"/>
    </location>
</feature>
<feature type="transmembrane region" description="Helical" evidence="1">
    <location>
        <begin position="181"/>
        <end position="202"/>
    </location>
</feature>
<organism evidence="2 3">
    <name type="scientific">Dyella solisilvae</name>
    <dbReference type="NCBI Taxonomy" id="1920168"/>
    <lineage>
        <taxon>Bacteria</taxon>
        <taxon>Pseudomonadati</taxon>
        <taxon>Pseudomonadota</taxon>
        <taxon>Gammaproteobacteria</taxon>
        <taxon>Lysobacterales</taxon>
        <taxon>Rhodanobacteraceae</taxon>
        <taxon>Dyella</taxon>
    </lineage>
</organism>
<dbReference type="AlphaFoldDB" id="A0A370K6S6"/>
<sequence>MNHLLFSALVFISVFGCALLGMYARTRLPGHHVDEDSATAIKLAAGLIATLAALVLGLLISSAKTTFDTVCQDFQHNAVNVLKLDRTLASYGPETSSLRASLKHKYGTWVDLIGSDDATNRHAIDSPAVLGHINDFQHELDALHPANEDQRQLLPRAQEIFEEVFAVRWSALLQKHGSIPMALLVVLAAWLCVIFGTFGLFAPNNGTVLFFFFLCALSSAGAIFVITELDTPLGGMIRVPVAPMRAALGQLGH</sequence>
<evidence type="ECO:0000313" key="3">
    <source>
        <dbReference type="Proteomes" id="UP000254711"/>
    </source>
</evidence>
<reference evidence="2 3" key="1">
    <citation type="submission" date="2018-07" db="EMBL/GenBank/DDBJ databases">
        <title>Dyella solisilvae sp. nov., isolated from the pine and broad-leaved mixed forest soil.</title>
        <authorList>
            <person name="Gao Z."/>
            <person name="Qiu L."/>
        </authorList>
    </citation>
    <scope>NUCLEOTIDE SEQUENCE [LARGE SCALE GENOMIC DNA]</scope>
    <source>
        <strain evidence="2 3">DHG54</strain>
    </source>
</reference>
<dbReference type="RefSeq" id="WP_114825848.1">
    <property type="nucleotide sequence ID" value="NZ_QQSY01000003.1"/>
</dbReference>
<accession>A0A370K6S6</accession>
<comment type="caution">
    <text evidence="2">The sequence shown here is derived from an EMBL/GenBank/DDBJ whole genome shotgun (WGS) entry which is preliminary data.</text>
</comment>
<keyword evidence="3" id="KW-1185">Reference proteome</keyword>
<dbReference type="OrthoDB" id="4760162at2"/>
<dbReference type="Pfam" id="PF14023">
    <property type="entry name" value="Bestrophin-like"/>
    <property type="match status" value="1"/>
</dbReference>
<protein>
    <recommendedName>
        <fullName evidence="4">DUF4239 domain-containing protein</fullName>
    </recommendedName>
</protein>
<evidence type="ECO:0000256" key="1">
    <source>
        <dbReference type="SAM" id="Phobius"/>
    </source>
</evidence>
<dbReference type="InterPro" id="IPR025333">
    <property type="entry name" value="DUF4239"/>
</dbReference>
<keyword evidence="1" id="KW-0472">Membrane</keyword>